<dbReference type="eggNOG" id="ENOG5033R2R">
    <property type="taxonomic scope" value="Bacteria"/>
</dbReference>
<keyword evidence="4" id="KW-0812">Transmembrane</keyword>
<dbReference type="AlphaFoldDB" id="L7KLH9"/>
<feature type="compositionally biased region" description="Low complexity" evidence="3">
    <location>
        <begin position="27"/>
        <end position="65"/>
    </location>
</feature>
<evidence type="ECO:0000256" key="1">
    <source>
        <dbReference type="ARBA" id="ARBA00004370"/>
    </source>
</evidence>
<dbReference type="PANTHER" id="PTHR37042:SF4">
    <property type="entry name" value="OUTER MEMBRANE PROTEIN RV1973"/>
    <property type="match status" value="1"/>
</dbReference>
<comment type="subcellular location">
    <subcellularLocation>
        <location evidence="1">Membrane</location>
    </subcellularLocation>
</comment>
<feature type="region of interest" description="Disordered" evidence="3">
    <location>
        <begin position="305"/>
        <end position="351"/>
    </location>
</feature>
<feature type="compositionally biased region" description="Pro residues" evidence="3">
    <location>
        <begin position="332"/>
        <end position="351"/>
    </location>
</feature>
<sequence length="351" mass="35350">MKTMNWKYMTADNSSDANKADADNPDADNISADNTSAADNPDATTTDATTTDATTTDATTTETAEVGNSATDASAEVEDGQGLAPAPEQKAPRTKSARAAARQSGAARSGGGDGGAEVAEGTTGADEASGTPSAQQRRGSREVSVTISAAGLLKILAGVVVVALIVGVALLGWGYYRDQQKLSAFDDAKSASSVFTVKLVSTMNSDAVGDMKTLLGPLSTGEFRKNLEREQTDGSKALRDLNVKATPTVKSVSVESFDTDRASTAVLVEVTGTSTIAPSGGKELMLVWLDLVKEDGSWKVSKLSGAQAGLGQQQGTGGPAADTQGGSESPAPAAPSPAAPSPAAPTPAPGG</sequence>
<proteinExistence type="predicted"/>
<feature type="compositionally biased region" description="Low complexity" evidence="3">
    <location>
        <begin position="97"/>
        <end position="107"/>
    </location>
</feature>
<name>L7KLH9_9ACTN</name>
<accession>L7KLH9</accession>
<evidence type="ECO:0000256" key="2">
    <source>
        <dbReference type="ARBA" id="ARBA00023136"/>
    </source>
</evidence>
<feature type="region of interest" description="Disordered" evidence="3">
    <location>
        <begin position="1"/>
        <end position="142"/>
    </location>
</feature>
<keyword evidence="4" id="KW-1133">Transmembrane helix</keyword>
<evidence type="ECO:0000313" key="6">
    <source>
        <dbReference type="Proteomes" id="UP000010988"/>
    </source>
</evidence>
<feature type="compositionally biased region" description="Low complexity" evidence="3">
    <location>
        <begin position="319"/>
        <end position="331"/>
    </location>
</feature>
<gene>
    <name evidence="5" type="ORF">GOACH_16_01120</name>
</gene>
<evidence type="ECO:0000256" key="4">
    <source>
        <dbReference type="SAM" id="Phobius"/>
    </source>
</evidence>
<organism evidence="5 6">
    <name type="scientific">Gordonia aichiensis NBRC 108223</name>
    <dbReference type="NCBI Taxonomy" id="1220583"/>
    <lineage>
        <taxon>Bacteria</taxon>
        <taxon>Bacillati</taxon>
        <taxon>Actinomycetota</taxon>
        <taxon>Actinomycetes</taxon>
        <taxon>Mycobacteriales</taxon>
        <taxon>Gordoniaceae</taxon>
        <taxon>Gordonia</taxon>
    </lineage>
</organism>
<evidence type="ECO:0008006" key="7">
    <source>
        <dbReference type="Google" id="ProtNLM"/>
    </source>
</evidence>
<protein>
    <recommendedName>
        <fullName evidence="7">Mce-associated membrane protein</fullName>
    </recommendedName>
</protein>
<dbReference type="STRING" id="1220583.GOACH_16_01120"/>
<evidence type="ECO:0000256" key="3">
    <source>
        <dbReference type="SAM" id="MobiDB-lite"/>
    </source>
</evidence>
<keyword evidence="2 4" id="KW-0472">Membrane</keyword>
<feature type="compositionally biased region" description="Polar residues" evidence="3">
    <location>
        <begin position="130"/>
        <end position="142"/>
    </location>
</feature>
<reference evidence="5 6" key="1">
    <citation type="submission" date="2012-12" db="EMBL/GenBank/DDBJ databases">
        <title>Whole genome shotgun sequence of Gordonia aichiensis NBRC 108223.</title>
        <authorList>
            <person name="Isaki-Nakamura S."/>
            <person name="Hosoyama A."/>
            <person name="Tsuchikane K."/>
            <person name="Ando Y."/>
            <person name="Baba S."/>
            <person name="Ohji S."/>
            <person name="Hamada M."/>
            <person name="Tamura T."/>
            <person name="Yamazoe A."/>
            <person name="Yamazaki S."/>
            <person name="Fujita N."/>
        </authorList>
    </citation>
    <scope>NUCLEOTIDE SEQUENCE [LARGE SCALE GENOMIC DNA]</scope>
    <source>
        <strain evidence="5 6">NBRC 108223</strain>
    </source>
</reference>
<evidence type="ECO:0000313" key="5">
    <source>
        <dbReference type="EMBL" id="GAC49730.1"/>
    </source>
</evidence>
<dbReference type="Proteomes" id="UP000010988">
    <property type="component" value="Unassembled WGS sequence"/>
</dbReference>
<feature type="compositionally biased region" description="Low complexity" evidence="3">
    <location>
        <begin position="116"/>
        <end position="128"/>
    </location>
</feature>
<dbReference type="GO" id="GO:0016020">
    <property type="term" value="C:membrane"/>
    <property type="evidence" value="ECO:0007669"/>
    <property type="project" value="UniProtKB-SubCell"/>
</dbReference>
<dbReference type="EMBL" id="BANR01000016">
    <property type="protein sequence ID" value="GAC49730.1"/>
    <property type="molecule type" value="Genomic_DNA"/>
</dbReference>
<comment type="caution">
    <text evidence="5">The sequence shown here is derived from an EMBL/GenBank/DDBJ whole genome shotgun (WGS) entry which is preliminary data.</text>
</comment>
<dbReference type="PANTHER" id="PTHR37042">
    <property type="entry name" value="OUTER MEMBRANE PROTEIN RV1973"/>
    <property type="match status" value="1"/>
</dbReference>
<keyword evidence="6" id="KW-1185">Reference proteome</keyword>
<feature type="transmembrane region" description="Helical" evidence="4">
    <location>
        <begin position="155"/>
        <end position="176"/>
    </location>
</feature>